<reference evidence="1 2" key="1">
    <citation type="submission" date="2020-10" db="EMBL/GenBank/DDBJ databases">
        <title>Complete genome sequence of Thermosphaera aggregans strain 3507.</title>
        <authorList>
            <person name="Zayulina K.S."/>
            <person name="Elcheninov A.G."/>
            <person name="Toshchakov S.V."/>
            <person name="Kublanov I.V."/>
            <person name="Kochetkova T.V."/>
        </authorList>
    </citation>
    <scope>NUCLEOTIDE SEQUENCE [LARGE SCALE GENOMIC DNA]</scope>
    <source>
        <strain evidence="1 2">3507</strain>
    </source>
</reference>
<dbReference type="Proteomes" id="UP000593766">
    <property type="component" value="Chromosome"/>
</dbReference>
<gene>
    <name evidence="1" type="ORF">IMZ38_02560</name>
</gene>
<protein>
    <submittedName>
        <fullName evidence="1">DUF424 family protein</fullName>
    </submittedName>
</protein>
<dbReference type="InterPro" id="IPR007355">
    <property type="entry name" value="DUF424"/>
</dbReference>
<dbReference type="AlphaFoldDB" id="A0A7M1UTF9"/>
<dbReference type="RefSeq" id="WP_193436619.1">
    <property type="nucleotide sequence ID" value="NZ_CP063144.1"/>
</dbReference>
<dbReference type="KEGG" id="tcs:IMZ38_02560"/>
<evidence type="ECO:0000313" key="1">
    <source>
        <dbReference type="EMBL" id="QOR94823.1"/>
    </source>
</evidence>
<dbReference type="Gene3D" id="3.30.1860.10">
    <property type="entry name" value="uncharacterized conserved protein from methanopyrus kandleri domain like"/>
    <property type="match status" value="1"/>
</dbReference>
<proteinExistence type="predicted"/>
<dbReference type="GeneID" id="59454264"/>
<organism evidence="1 2">
    <name type="scientific">Thermosphaera chiliense</name>
    <dbReference type="NCBI Taxonomy" id="3402707"/>
    <lineage>
        <taxon>Archaea</taxon>
        <taxon>Thermoproteota</taxon>
        <taxon>Thermoprotei</taxon>
        <taxon>Desulfurococcales</taxon>
        <taxon>Desulfurococcaceae</taxon>
        <taxon>Thermosphaera</taxon>
    </lineage>
</organism>
<keyword evidence="2" id="KW-1185">Reference proteome</keyword>
<name>A0A7M1UTF9_9CREN</name>
<dbReference type="EMBL" id="CP063144">
    <property type="protein sequence ID" value="QOR94823.1"/>
    <property type="molecule type" value="Genomic_DNA"/>
</dbReference>
<accession>A0A7M1UTF9</accession>
<sequence>MEEKGGREAYTGLEYVSVRFSDDEVVVSVCDEEVLGKTLVDPDKGIKYVVDPFFYKGELKSVEEALEILSTATTGNLVGERIVKAAIERGFIHPDAILIVQGVPIAFFAIL</sequence>
<evidence type="ECO:0000313" key="2">
    <source>
        <dbReference type="Proteomes" id="UP000593766"/>
    </source>
</evidence>
<dbReference type="Pfam" id="PF04242">
    <property type="entry name" value="DUF424"/>
    <property type="match status" value="1"/>
</dbReference>
<dbReference type="OrthoDB" id="18015at2157"/>